<dbReference type="Proteomes" id="UP000294802">
    <property type="component" value="Unassembled WGS sequence"/>
</dbReference>
<evidence type="ECO:0000256" key="6">
    <source>
        <dbReference type="ARBA" id="ARBA00022801"/>
    </source>
</evidence>
<evidence type="ECO:0000313" key="14">
    <source>
        <dbReference type="EMBL" id="TDM12237.1"/>
    </source>
</evidence>
<evidence type="ECO:0000256" key="5">
    <source>
        <dbReference type="ARBA" id="ARBA00022741"/>
    </source>
</evidence>
<dbReference type="GO" id="GO:0003924">
    <property type="term" value="F:GTPase activity"/>
    <property type="evidence" value="ECO:0007669"/>
    <property type="project" value="UniProtKB-UniRule"/>
</dbReference>
<dbReference type="Gene3D" id="3.40.50.300">
    <property type="entry name" value="P-loop containing nucleotide triphosphate hydrolases"/>
    <property type="match status" value="1"/>
</dbReference>
<dbReference type="HAMAP" id="MF_01820">
    <property type="entry name" value="GTPase_RsgA"/>
    <property type="match status" value="1"/>
</dbReference>
<keyword evidence="3 10" id="KW-0479">Metal-binding</keyword>
<comment type="cofactor">
    <cofactor evidence="10">
        <name>Zn(2+)</name>
        <dbReference type="ChEBI" id="CHEBI:29105"/>
    </cofactor>
    <text evidence="10">Binds 1 zinc ion per subunit.</text>
</comment>
<feature type="region of interest" description="Disordered" evidence="11">
    <location>
        <begin position="336"/>
        <end position="359"/>
    </location>
</feature>
<keyword evidence="4 10" id="KW-0699">rRNA-binding</keyword>
<evidence type="ECO:0000256" key="1">
    <source>
        <dbReference type="ARBA" id="ARBA00022490"/>
    </source>
</evidence>
<feature type="domain" description="EngC GTPase" evidence="12">
    <location>
        <begin position="109"/>
        <end position="258"/>
    </location>
</feature>
<dbReference type="SUPFAM" id="SSF52540">
    <property type="entry name" value="P-loop containing nucleoside triphosphate hydrolases"/>
    <property type="match status" value="1"/>
</dbReference>
<evidence type="ECO:0000256" key="11">
    <source>
        <dbReference type="SAM" id="MobiDB-lite"/>
    </source>
</evidence>
<dbReference type="InterPro" id="IPR004881">
    <property type="entry name" value="Ribosome_biogen_GTPase_RsgA"/>
</dbReference>
<comment type="subunit">
    <text evidence="10">Monomer. Associates with 30S ribosomal subunit, binds 16S rRNA.</text>
</comment>
<proteinExistence type="inferred from homology"/>
<name>A0A4R6BVL6_9STAP</name>
<dbReference type="EC" id="3.6.1.-" evidence="10"/>
<gene>
    <name evidence="10 14" type="primary">rsgA</name>
    <name evidence="14" type="ORF">ERX29_04000</name>
</gene>
<dbReference type="InterPro" id="IPR012340">
    <property type="entry name" value="NA-bd_OB-fold"/>
</dbReference>
<evidence type="ECO:0000256" key="3">
    <source>
        <dbReference type="ARBA" id="ARBA00022723"/>
    </source>
</evidence>
<dbReference type="GO" id="GO:0019843">
    <property type="term" value="F:rRNA binding"/>
    <property type="evidence" value="ECO:0007669"/>
    <property type="project" value="UniProtKB-KW"/>
</dbReference>
<evidence type="ECO:0000259" key="12">
    <source>
        <dbReference type="PROSITE" id="PS50936"/>
    </source>
</evidence>
<dbReference type="OrthoDB" id="9809485at2"/>
<dbReference type="Gene3D" id="1.10.40.50">
    <property type="entry name" value="Probable gtpase engc, domain 3"/>
    <property type="match status" value="1"/>
</dbReference>
<evidence type="ECO:0000256" key="7">
    <source>
        <dbReference type="ARBA" id="ARBA00022833"/>
    </source>
</evidence>
<dbReference type="PROSITE" id="PS51721">
    <property type="entry name" value="G_CP"/>
    <property type="match status" value="1"/>
</dbReference>
<dbReference type="NCBIfam" id="TIGR00157">
    <property type="entry name" value="ribosome small subunit-dependent GTPase A"/>
    <property type="match status" value="1"/>
</dbReference>
<dbReference type="Gene3D" id="2.40.50.140">
    <property type="entry name" value="Nucleic acid-binding proteins"/>
    <property type="match status" value="1"/>
</dbReference>
<dbReference type="InterPro" id="IPR030378">
    <property type="entry name" value="G_CP_dom"/>
</dbReference>
<evidence type="ECO:0000256" key="2">
    <source>
        <dbReference type="ARBA" id="ARBA00022517"/>
    </source>
</evidence>
<evidence type="ECO:0000313" key="15">
    <source>
        <dbReference type="Proteomes" id="UP000294802"/>
    </source>
</evidence>
<dbReference type="InterPro" id="IPR027417">
    <property type="entry name" value="P-loop_NTPase"/>
</dbReference>
<evidence type="ECO:0000256" key="10">
    <source>
        <dbReference type="HAMAP-Rule" id="MF_01820"/>
    </source>
</evidence>
<feature type="binding site" evidence="10">
    <location>
        <position position="298"/>
    </location>
    <ligand>
        <name>Zn(2+)</name>
        <dbReference type="ChEBI" id="CHEBI:29105"/>
    </ligand>
</feature>
<dbReference type="GO" id="GO:0046872">
    <property type="term" value="F:metal ion binding"/>
    <property type="evidence" value="ECO:0007669"/>
    <property type="project" value="UniProtKB-KW"/>
</dbReference>
<feature type="domain" description="CP-type G" evidence="13">
    <location>
        <begin position="100"/>
        <end position="260"/>
    </location>
</feature>
<comment type="function">
    <text evidence="10">One of several proteins that assist in the late maturation steps of the functional core of the 30S ribosomal subunit. Helps release RbfA from mature subunits. May play a role in the assembly of ribosomal proteins into the subunit. Circularly permuted GTPase that catalyzes slow GTP hydrolysis, GTPase activity is stimulated by the 30S ribosomal subunit.</text>
</comment>
<evidence type="ECO:0000256" key="4">
    <source>
        <dbReference type="ARBA" id="ARBA00022730"/>
    </source>
</evidence>
<keyword evidence="1 10" id="KW-0963">Cytoplasm</keyword>
<keyword evidence="5 10" id="KW-0547">Nucleotide-binding</keyword>
<feature type="binding site" evidence="10">
    <location>
        <begin position="148"/>
        <end position="151"/>
    </location>
    <ligand>
        <name>GTP</name>
        <dbReference type="ChEBI" id="CHEBI:37565"/>
    </ligand>
</feature>
<dbReference type="GO" id="GO:0042274">
    <property type="term" value="P:ribosomal small subunit biogenesis"/>
    <property type="evidence" value="ECO:0007669"/>
    <property type="project" value="UniProtKB-UniRule"/>
</dbReference>
<dbReference type="CDD" id="cd01854">
    <property type="entry name" value="YjeQ_EngC"/>
    <property type="match status" value="1"/>
</dbReference>
<feature type="binding site" evidence="10">
    <location>
        <begin position="202"/>
        <end position="210"/>
    </location>
    <ligand>
        <name>GTP</name>
        <dbReference type="ChEBI" id="CHEBI:37565"/>
    </ligand>
</feature>
<sequence length="359" mass="40070">MKSMTTLQQLGFSNEQLERIDNLVPGRIATQSKGIYRVVTENHVILATLPGKFMHDLTDPLALPAVGDFVLMTLQPGENKGLIEHVLPRKQAFIRQAAGTETKPQIISANIDYAFLAMSCNDNFNVNRMQRFLIAARDSGAEPIILLTKADLIDELEKEIMTAELSGIAGDVPVYFISMHTDDHIAELRALLKDNKSATILGSSGIGKSTLINKLMGEDVMVTNDIRESDSKGKHTTTHRELLLLPDGGIMIDTPGMREFQLWSTGDHIGLSTEFSDIESLIESCRFNDCGHTNEPGCAVQQALSDGTLSAARYEQYEKYQRELAYQERRSNQAMRRAEQDMWKKNTKIGRQNRANKGR</sequence>
<dbReference type="EMBL" id="SCWB01000005">
    <property type="protein sequence ID" value="TDM12237.1"/>
    <property type="molecule type" value="Genomic_DNA"/>
</dbReference>
<dbReference type="GO" id="GO:0005525">
    <property type="term" value="F:GTP binding"/>
    <property type="evidence" value="ECO:0007669"/>
    <property type="project" value="UniProtKB-UniRule"/>
</dbReference>
<dbReference type="PANTHER" id="PTHR32120">
    <property type="entry name" value="SMALL RIBOSOMAL SUBUNIT BIOGENESIS GTPASE RSGA"/>
    <property type="match status" value="1"/>
</dbReference>
<keyword evidence="7 10" id="KW-0862">Zinc</keyword>
<comment type="caution">
    <text evidence="14">The sequence shown here is derived from an EMBL/GenBank/DDBJ whole genome shotgun (WGS) entry which is preliminary data.</text>
</comment>
<reference evidence="14 15" key="1">
    <citation type="submission" date="2019-01" db="EMBL/GenBank/DDBJ databases">
        <title>Draft genome sequences of the type strains of six Macrococcus species.</title>
        <authorList>
            <person name="Mazhar S."/>
            <person name="Altermann E."/>
            <person name="Hill C."/>
            <person name="Mcauliffe O."/>
        </authorList>
    </citation>
    <scope>NUCLEOTIDE SEQUENCE [LARGE SCALE GENOMIC DNA]</scope>
    <source>
        <strain evidence="14 15">CCM4815</strain>
    </source>
</reference>
<evidence type="ECO:0000256" key="8">
    <source>
        <dbReference type="ARBA" id="ARBA00022884"/>
    </source>
</evidence>
<dbReference type="Pfam" id="PF03193">
    <property type="entry name" value="RsgA_GTPase"/>
    <property type="match status" value="1"/>
</dbReference>
<keyword evidence="8 10" id="KW-0694">RNA-binding</keyword>
<keyword evidence="9 10" id="KW-0342">GTP-binding</keyword>
<feature type="binding site" evidence="10">
    <location>
        <position position="285"/>
    </location>
    <ligand>
        <name>Zn(2+)</name>
        <dbReference type="ChEBI" id="CHEBI:29105"/>
    </ligand>
</feature>
<dbReference type="SUPFAM" id="SSF50249">
    <property type="entry name" value="Nucleic acid-binding proteins"/>
    <property type="match status" value="1"/>
</dbReference>
<evidence type="ECO:0000256" key="9">
    <source>
        <dbReference type="ARBA" id="ARBA00023134"/>
    </source>
</evidence>
<accession>A0A4R6BVL6</accession>
<organism evidence="14 15">
    <name type="scientific">Macrococcus lamae</name>
    <dbReference type="NCBI Taxonomy" id="198484"/>
    <lineage>
        <taxon>Bacteria</taxon>
        <taxon>Bacillati</taxon>
        <taxon>Bacillota</taxon>
        <taxon>Bacilli</taxon>
        <taxon>Bacillales</taxon>
        <taxon>Staphylococcaceae</taxon>
        <taxon>Macrococcus</taxon>
    </lineage>
</organism>
<dbReference type="GO" id="GO:0005737">
    <property type="term" value="C:cytoplasm"/>
    <property type="evidence" value="ECO:0007669"/>
    <property type="project" value="UniProtKB-SubCell"/>
</dbReference>
<protein>
    <recommendedName>
        <fullName evidence="10">Small ribosomal subunit biogenesis GTPase RsgA</fullName>
        <ecNumber evidence="10">3.6.1.-</ecNumber>
    </recommendedName>
</protein>
<comment type="subcellular location">
    <subcellularLocation>
        <location evidence="10">Cytoplasm</location>
    </subcellularLocation>
</comment>
<keyword evidence="15" id="KW-1185">Reference proteome</keyword>
<dbReference type="PANTHER" id="PTHR32120:SF10">
    <property type="entry name" value="SMALL RIBOSOMAL SUBUNIT BIOGENESIS GTPASE RSGA"/>
    <property type="match status" value="1"/>
</dbReference>
<dbReference type="AlphaFoldDB" id="A0A4R6BVL6"/>
<feature type="binding site" evidence="10">
    <location>
        <position position="292"/>
    </location>
    <ligand>
        <name>Zn(2+)</name>
        <dbReference type="ChEBI" id="CHEBI:29105"/>
    </ligand>
</feature>
<dbReference type="InterPro" id="IPR010914">
    <property type="entry name" value="RsgA_GTPase_dom"/>
</dbReference>
<comment type="similarity">
    <text evidence="10">Belongs to the TRAFAC class YlqF/YawG GTPase family. RsgA subfamily.</text>
</comment>
<keyword evidence="6 10" id="KW-0378">Hydrolase</keyword>
<keyword evidence="2 10" id="KW-0690">Ribosome biogenesis</keyword>
<feature type="binding site" evidence="10">
    <location>
        <position position="290"/>
    </location>
    <ligand>
        <name>Zn(2+)</name>
        <dbReference type="ChEBI" id="CHEBI:29105"/>
    </ligand>
</feature>
<dbReference type="PROSITE" id="PS50936">
    <property type="entry name" value="ENGC_GTPASE"/>
    <property type="match status" value="1"/>
</dbReference>
<evidence type="ECO:0000259" key="13">
    <source>
        <dbReference type="PROSITE" id="PS51721"/>
    </source>
</evidence>